<dbReference type="AlphaFoldDB" id="A0A1J1LT11"/>
<name>A0A1J1LT11_9CYAN</name>
<dbReference type="InterPro" id="IPR003661">
    <property type="entry name" value="HisK_dim/P_dom"/>
</dbReference>
<evidence type="ECO:0000256" key="3">
    <source>
        <dbReference type="ARBA" id="ARBA00022553"/>
    </source>
</evidence>
<evidence type="ECO:0000313" key="10">
    <source>
        <dbReference type="Proteomes" id="UP000184315"/>
    </source>
</evidence>
<dbReference type="GO" id="GO:0000155">
    <property type="term" value="F:phosphorelay sensor kinase activity"/>
    <property type="evidence" value="ECO:0007669"/>
    <property type="project" value="InterPro"/>
</dbReference>
<dbReference type="CDD" id="cd00082">
    <property type="entry name" value="HisKA"/>
    <property type="match status" value="1"/>
</dbReference>
<keyword evidence="10" id="KW-1185">Reference proteome</keyword>
<dbReference type="Pfam" id="PF00072">
    <property type="entry name" value="Response_reg"/>
    <property type="match status" value="1"/>
</dbReference>
<dbReference type="PROSITE" id="PS50110">
    <property type="entry name" value="RESPONSE_REGULATORY"/>
    <property type="match status" value="1"/>
</dbReference>
<proteinExistence type="predicted"/>
<dbReference type="PRINTS" id="PR00344">
    <property type="entry name" value="BCTRLSENSOR"/>
</dbReference>
<evidence type="ECO:0000259" key="8">
    <source>
        <dbReference type="PROSITE" id="PS50110"/>
    </source>
</evidence>
<gene>
    <name evidence="9" type="ORF">PL9214720006</name>
</gene>
<evidence type="ECO:0000256" key="2">
    <source>
        <dbReference type="ARBA" id="ARBA00012438"/>
    </source>
</evidence>
<dbReference type="PANTHER" id="PTHR43547:SF2">
    <property type="entry name" value="HYBRID SIGNAL TRANSDUCTION HISTIDINE KINASE C"/>
    <property type="match status" value="1"/>
</dbReference>
<evidence type="ECO:0000256" key="1">
    <source>
        <dbReference type="ARBA" id="ARBA00000085"/>
    </source>
</evidence>
<dbReference type="EMBL" id="CZDF01000180">
    <property type="protein sequence ID" value="CUR35736.1"/>
    <property type="molecule type" value="Genomic_DNA"/>
</dbReference>
<dbReference type="Gene3D" id="3.30.565.10">
    <property type="entry name" value="Histidine kinase-like ATPase, C-terminal domain"/>
    <property type="match status" value="1"/>
</dbReference>
<dbReference type="SUPFAM" id="SSF47384">
    <property type="entry name" value="Homodimeric domain of signal transducing histidine kinase"/>
    <property type="match status" value="1"/>
</dbReference>
<keyword evidence="4 9" id="KW-0808">Transferase</keyword>
<dbReference type="STRING" id="671072.PL9214720006"/>
<keyword evidence="4 9" id="KW-0418">Kinase</keyword>
<comment type="catalytic activity">
    <reaction evidence="1">
        <text>ATP + protein L-histidine = ADP + protein N-phospho-L-histidine.</text>
        <dbReference type="EC" id="2.7.13.3"/>
    </reaction>
</comment>
<dbReference type="InterPro" id="IPR036097">
    <property type="entry name" value="HisK_dim/P_sf"/>
</dbReference>
<feature type="domain" description="Histidine kinase" evidence="7">
    <location>
        <begin position="145"/>
        <end position="390"/>
    </location>
</feature>
<dbReference type="InterPro" id="IPR036890">
    <property type="entry name" value="HATPase_C_sf"/>
</dbReference>
<dbReference type="SUPFAM" id="SSF52172">
    <property type="entry name" value="CheY-like"/>
    <property type="match status" value="1"/>
</dbReference>
<dbReference type="SMART" id="SM00448">
    <property type="entry name" value="REC"/>
    <property type="match status" value="1"/>
</dbReference>
<evidence type="ECO:0000259" key="7">
    <source>
        <dbReference type="PROSITE" id="PS50109"/>
    </source>
</evidence>
<keyword evidence="3 6" id="KW-0597">Phosphoprotein</keyword>
<sequence>MHNQLILIVDDNPTNLKILSQTLTSAGFQLAIATNGEEALEEVMEELPELILLDVKMPKIDGFETCRRLKANPKAQDIPIIFMTALSETIDKVKGLSLGAVDYITKPFDEQDVLARVRVHLRLRAAQKQIIAQEKLASLGTITAGVAHELRNPLNFVINYAQSSIDSLNELFVNIQENPQLEPQKIINQLQEVIQDSQAVYEHGERASQIIESMMQLARSEPGEYQCINLNDLLPQALKLAYHSFRAKHLQFLMTIHTQFDSNLEPIEAIASDLHRAFINIIDNSCYALYLKFLEEQHGNTNFSPTLSLTTKNQESYIEIKIHDNGIGIQPDTIANVFTPFFTTKPPEQGMGLGLSLTHDIIVLQHGGSIQLDTKWKQYTEFTLTLPKIQQEN</sequence>
<dbReference type="InterPro" id="IPR003594">
    <property type="entry name" value="HATPase_dom"/>
</dbReference>
<dbReference type="SMART" id="SM00388">
    <property type="entry name" value="HisKA"/>
    <property type="match status" value="1"/>
</dbReference>
<reference evidence="10" key="1">
    <citation type="submission" date="2015-10" db="EMBL/GenBank/DDBJ databases">
        <authorList>
            <person name="Regsiter A."/>
            <person name="william w."/>
        </authorList>
    </citation>
    <scope>NUCLEOTIDE SEQUENCE [LARGE SCALE GENOMIC DNA]</scope>
</reference>
<dbReference type="SMART" id="SM00387">
    <property type="entry name" value="HATPase_c"/>
    <property type="match status" value="1"/>
</dbReference>
<dbReference type="RefSeq" id="WP_072722663.1">
    <property type="nucleotide sequence ID" value="NZ_LN889817.1"/>
</dbReference>
<dbReference type="Gene3D" id="3.40.50.2300">
    <property type="match status" value="1"/>
</dbReference>
<feature type="modified residue" description="4-aspartylphosphate" evidence="6">
    <location>
        <position position="54"/>
    </location>
</feature>
<dbReference type="OrthoDB" id="569699at2"/>
<dbReference type="Proteomes" id="UP000184315">
    <property type="component" value="Unassembled WGS sequence"/>
</dbReference>
<keyword evidence="5" id="KW-0902">Two-component regulatory system</keyword>
<dbReference type="InterPro" id="IPR005467">
    <property type="entry name" value="His_kinase_dom"/>
</dbReference>
<dbReference type="InterPro" id="IPR001789">
    <property type="entry name" value="Sig_transdc_resp-reg_receiver"/>
</dbReference>
<evidence type="ECO:0000256" key="4">
    <source>
        <dbReference type="ARBA" id="ARBA00022777"/>
    </source>
</evidence>
<evidence type="ECO:0000256" key="6">
    <source>
        <dbReference type="PROSITE-ProRule" id="PRU00169"/>
    </source>
</evidence>
<organism evidence="9 10">
    <name type="scientific">Planktothrix tepida PCC 9214</name>
    <dbReference type="NCBI Taxonomy" id="671072"/>
    <lineage>
        <taxon>Bacteria</taxon>
        <taxon>Bacillati</taxon>
        <taxon>Cyanobacteriota</taxon>
        <taxon>Cyanophyceae</taxon>
        <taxon>Oscillatoriophycideae</taxon>
        <taxon>Oscillatoriales</taxon>
        <taxon>Microcoleaceae</taxon>
        <taxon>Planktothrix</taxon>
    </lineage>
</organism>
<dbReference type="CDD" id="cd19920">
    <property type="entry name" value="REC_PA4781-like"/>
    <property type="match status" value="1"/>
</dbReference>
<dbReference type="InterPro" id="IPR004358">
    <property type="entry name" value="Sig_transdc_His_kin-like_C"/>
</dbReference>
<dbReference type="Gene3D" id="1.10.287.130">
    <property type="match status" value="1"/>
</dbReference>
<dbReference type="Pfam" id="PF00512">
    <property type="entry name" value="HisKA"/>
    <property type="match status" value="1"/>
</dbReference>
<dbReference type="PROSITE" id="PS50109">
    <property type="entry name" value="HIS_KIN"/>
    <property type="match status" value="1"/>
</dbReference>
<dbReference type="Pfam" id="PF02518">
    <property type="entry name" value="HATPase_c"/>
    <property type="match status" value="1"/>
</dbReference>
<feature type="domain" description="Response regulatory" evidence="8">
    <location>
        <begin position="5"/>
        <end position="121"/>
    </location>
</feature>
<dbReference type="PANTHER" id="PTHR43547">
    <property type="entry name" value="TWO-COMPONENT HISTIDINE KINASE"/>
    <property type="match status" value="1"/>
</dbReference>
<accession>A0A1J1LT11</accession>
<evidence type="ECO:0000256" key="5">
    <source>
        <dbReference type="ARBA" id="ARBA00023012"/>
    </source>
</evidence>
<dbReference type="EC" id="2.7.13.3" evidence="2"/>
<evidence type="ECO:0000313" key="9">
    <source>
        <dbReference type="EMBL" id="CUR35736.1"/>
    </source>
</evidence>
<dbReference type="Gene3D" id="6.10.250.690">
    <property type="match status" value="1"/>
</dbReference>
<dbReference type="InterPro" id="IPR011006">
    <property type="entry name" value="CheY-like_superfamily"/>
</dbReference>
<dbReference type="SUPFAM" id="SSF55874">
    <property type="entry name" value="ATPase domain of HSP90 chaperone/DNA topoisomerase II/histidine kinase"/>
    <property type="match status" value="1"/>
</dbReference>
<protein>
    <recommendedName>
        <fullName evidence="2">histidine kinase</fullName>
        <ecNumber evidence="2">2.7.13.3</ecNumber>
    </recommendedName>
</protein>